<dbReference type="Pfam" id="PF01287">
    <property type="entry name" value="eIF-5a"/>
    <property type="match status" value="1"/>
</dbReference>
<reference evidence="7" key="1">
    <citation type="journal article" date="2020" name="Nat. Ecol. Evol.">
        <title>Deeply conserved synteny resolves early events in vertebrate evolution.</title>
        <authorList>
            <person name="Simakov O."/>
            <person name="Marletaz F."/>
            <person name="Yue J.X."/>
            <person name="O'Connell B."/>
            <person name="Jenkins J."/>
            <person name="Brandt A."/>
            <person name="Calef R."/>
            <person name="Tung C.H."/>
            <person name="Huang T.K."/>
            <person name="Schmutz J."/>
            <person name="Satoh N."/>
            <person name="Yu J.K."/>
            <person name="Putnam N.H."/>
            <person name="Green R.E."/>
            <person name="Rokhsar D.S."/>
        </authorList>
    </citation>
    <scope>NUCLEOTIDE SEQUENCE [LARGE SCALE GENOMIC DNA]</scope>
    <source>
        <strain evidence="7">S238N-H82</strain>
    </source>
</reference>
<evidence type="ECO:0000313" key="10">
    <source>
        <dbReference type="RefSeq" id="XP_035672937.1"/>
    </source>
</evidence>
<dbReference type="PANTHER" id="PTHR11673">
    <property type="entry name" value="TRANSLATION INITIATION FACTOR 5A FAMILY MEMBER"/>
    <property type="match status" value="1"/>
</dbReference>
<protein>
    <recommendedName>
        <fullName evidence="5">Eukaryotic translation initiation factor 5A</fullName>
        <shortName evidence="5">eIF-5A</shortName>
    </recommendedName>
</protein>
<proteinExistence type="inferred from homology"/>
<dbReference type="RefSeq" id="XP_035672937.1">
    <property type="nucleotide sequence ID" value="XM_035817044.1"/>
</dbReference>
<evidence type="ECO:0000259" key="6">
    <source>
        <dbReference type="SMART" id="SM01376"/>
    </source>
</evidence>
<keyword evidence="7" id="KW-1185">Reference proteome</keyword>
<dbReference type="FunFam" id="2.30.30.30:FF:000012">
    <property type="entry name" value="Eukaryotic translation initiation factor 5A"/>
    <property type="match status" value="1"/>
</dbReference>
<evidence type="ECO:0000256" key="5">
    <source>
        <dbReference type="RuleBase" id="RU362005"/>
    </source>
</evidence>
<dbReference type="FunFam" id="2.40.50.140:FF:000034">
    <property type="entry name" value="Eukaryotic translation initiation factor 5A"/>
    <property type="match status" value="1"/>
</dbReference>
<dbReference type="InterPro" id="IPR012340">
    <property type="entry name" value="NA-bd_OB-fold"/>
</dbReference>
<evidence type="ECO:0000256" key="4">
    <source>
        <dbReference type="ARBA" id="ARBA00023071"/>
    </source>
</evidence>
<evidence type="ECO:0000256" key="1">
    <source>
        <dbReference type="ARBA" id="ARBA00004397"/>
    </source>
</evidence>
<dbReference type="Proteomes" id="UP000001554">
    <property type="component" value="Chromosome 4"/>
</dbReference>
<dbReference type="NCBIfam" id="TIGR00037">
    <property type="entry name" value="eIF_5A"/>
    <property type="match status" value="1"/>
</dbReference>
<comment type="function">
    <text evidence="5">Translation factor that promotes translation elongation and termination, particularly upon ribosome stalling at specific amino acid sequence contexts. Binds between the exit (E) and peptidyl (P) site of the ribosome and promotes rescue of stalled ribosome: specifically required for efficient translation of polyproline-containing peptides as well as other motifs that stall the ribosome. Acts as ribosome quality control (RQC) cofactor by joining the RQC complex to facilitate peptidyl transfer during CAT tailing step.</text>
</comment>
<dbReference type="InterPro" id="IPR014722">
    <property type="entry name" value="Rib_uL2_dom2"/>
</dbReference>
<dbReference type="RefSeq" id="XP_035672935.1">
    <property type="nucleotide sequence ID" value="XM_035817042.1"/>
</dbReference>
<dbReference type="GO" id="GO:0003746">
    <property type="term" value="F:translation elongation factor activity"/>
    <property type="evidence" value="ECO:0000318"/>
    <property type="project" value="GO_Central"/>
</dbReference>
<dbReference type="KEGG" id="bfo:118413526"/>
<name>A0A9J7KYP4_BRAFL</name>
<sequence>MSDALEADFGSGDEAGAKPTYTAQASSLRQNGHVMLKDRPCKITEITTTTEGKHGHSKVTIVGVDIFTGDEYEDVVPSTQNLDVPNVSRKDYRLTNIEDGFLHLMDYGLMDCGDMKADLKVPGGDLGNEIQSRFDNGVEFMTVTVLSACGEEKAIAIKKIA</sequence>
<dbReference type="AlphaFoldDB" id="A0A9J7KYP4"/>
<keyword evidence="3 5" id="KW-0648">Protein biosynthesis</keyword>
<dbReference type="SMART" id="SM01376">
    <property type="entry name" value="eIF-5a"/>
    <property type="match status" value="1"/>
</dbReference>
<dbReference type="PIRSF" id="PIRSF003025">
    <property type="entry name" value="eIF5A"/>
    <property type="match status" value="1"/>
</dbReference>
<dbReference type="GO" id="GO:0045905">
    <property type="term" value="P:positive regulation of translational termination"/>
    <property type="evidence" value="ECO:0007669"/>
    <property type="project" value="UniProtKB-UniRule"/>
</dbReference>
<feature type="domain" description="Translation initiation factor 5A C-terminal" evidence="6">
    <location>
        <begin position="86"/>
        <end position="158"/>
    </location>
</feature>
<evidence type="ECO:0000313" key="9">
    <source>
        <dbReference type="RefSeq" id="XP_035672936.1"/>
    </source>
</evidence>
<organism evidence="7 10">
    <name type="scientific">Branchiostoma floridae</name>
    <name type="common">Florida lancelet</name>
    <name type="synonym">Amphioxus</name>
    <dbReference type="NCBI Taxonomy" id="7739"/>
    <lineage>
        <taxon>Eukaryota</taxon>
        <taxon>Metazoa</taxon>
        <taxon>Chordata</taxon>
        <taxon>Cephalochordata</taxon>
        <taxon>Leptocardii</taxon>
        <taxon>Amphioxiformes</taxon>
        <taxon>Branchiostomatidae</taxon>
        <taxon>Branchiostoma</taxon>
    </lineage>
</organism>
<dbReference type="Gene3D" id="2.40.50.140">
    <property type="entry name" value="Nucleic acid-binding proteins"/>
    <property type="match status" value="1"/>
</dbReference>
<dbReference type="InterPro" id="IPR048670">
    <property type="entry name" value="IF5A-like_N"/>
</dbReference>
<gene>
    <name evidence="8 9 10" type="primary">LOC118413526</name>
</gene>
<dbReference type="GO" id="GO:0005789">
    <property type="term" value="C:endoplasmic reticulum membrane"/>
    <property type="evidence" value="ECO:0007669"/>
    <property type="project" value="UniProtKB-SubCell"/>
</dbReference>
<evidence type="ECO:0000256" key="2">
    <source>
        <dbReference type="ARBA" id="ARBA00006016"/>
    </source>
</evidence>
<evidence type="ECO:0000256" key="3">
    <source>
        <dbReference type="ARBA" id="ARBA00022917"/>
    </source>
</evidence>
<evidence type="ECO:0000313" key="8">
    <source>
        <dbReference type="RefSeq" id="XP_035672935.1"/>
    </source>
</evidence>
<evidence type="ECO:0000313" key="7">
    <source>
        <dbReference type="Proteomes" id="UP000001554"/>
    </source>
</evidence>
<keyword evidence="4 5" id="KW-0385">Hypusine</keyword>
<accession>A0A9J7KYP4</accession>
<dbReference type="GO" id="GO:0045901">
    <property type="term" value="P:positive regulation of translational elongation"/>
    <property type="evidence" value="ECO:0007669"/>
    <property type="project" value="UniProtKB-UniRule"/>
</dbReference>
<dbReference type="GO" id="GO:0043022">
    <property type="term" value="F:ribosome binding"/>
    <property type="evidence" value="ECO:0007669"/>
    <property type="project" value="UniProtKB-UniRule"/>
</dbReference>
<dbReference type="Pfam" id="PF21485">
    <property type="entry name" value="IF5A-like_N"/>
    <property type="match status" value="1"/>
</dbReference>
<comment type="PTM">
    <text evidence="5">eIF-5A seems to be the only eukaryotic protein to have a hypusine residue which is a post-translational modification of a lysine by the addition of a butylamino group.</text>
</comment>
<comment type="similarity">
    <text evidence="2 5">Belongs to the eIF-5A family.</text>
</comment>
<dbReference type="GeneID" id="118413526"/>
<dbReference type="CDD" id="cd04468">
    <property type="entry name" value="S1_eIF5A"/>
    <property type="match status" value="1"/>
</dbReference>
<dbReference type="InterPro" id="IPR020189">
    <property type="entry name" value="IF5A_C"/>
</dbReference>
<dbReference type="GO" id="GO:0006414">
    <property type="term" value="P:translational elongation"/>
    <property type="evidence" value="ECO:0000318"/>
    <property type="project" value="GO_Central"/>
</dbReference>
<dbReference type="OrthoDB" id="9975114at2759"/>
<dbReference type="GO" id="GO:0003723">
    <property type="term" value="F:RNA binding"/>
    <property type="evidence" value="ECO:0007669"/>
    <property type="project" value="InterPro"/>
</dbReference>
<dbReference type="Gene3D" id="2.30.30.30">
    <property type="match status" value="1"/>
</dbReference>
<dbReference type="OMA" id="MCAISEE"/>
<dbReference type="InterPro" id="IPR008991">
    <property type="entry name" value="Translation_prot_SH3-like_sf"/>
</dbReference>
<reference evidence="8 9" key="2">
    <citation type="submission" date="2025-04" db="UniProtKB">
        <authorList>
            <consortium name="RefSeq"/>
        </authorList>
    </citation>
    <scope>IDENTIFICATION</scope>
    <source>
        <strain evidence="8 9">S238N-H82</strain>
        <tissue evidence="8 9">Testes</tissue>
    </source>
</reference>
<comment type="subcellular location">
    <subcellularLocation>
        <location evidence="1">Endoplasmic reticulum membrane</location>
        <topology evidence="1">Peripheral membrane protein</topology>
        <orientation evidence="1">Cytoplasmic side</orientation>
    </subcellularLocation>
</comment>
<dbReference type="SUPFAM" id="SSF50249">
    <property type="entry name" value="Nucleic acid-binding proteins"/>
    <property type="match status" value="1"/>
</dbReference>
<dbReference type="SUPFAM" id="SSF50104">
    <property type="entry name" value="Translation proteins SH3-like domain"/>
    <property type="match status" value="1"/>
</dbReference>
<dbReference type="InterPro" id="IPR001884">
    <property type="entry name" value="IF5A-like"/>
</dbReference>
<dbReference type="RefSeq" id="XP_035672936.1">
    <property type="nucleotide sequence ID" value="XM_035817043.1"/>
</dbReference>